<evidence type="ECO:0000313" key="2">
    <source>
        <dbReference type="EMBL" id="GAA4807852.1"/>
    </source>
</evidence>
<dbReference type="Proteomes" id="UP001500839">
    <property type="component" value="Unassembled WGS sequence"/>
</dbReference>
<feature type="region of interest" description="Disordered" evidence="1">
    <location>
        <begin position="1"/>
        <end position="79"/>
    </location>
</feature>
<dbReference type="EMBL" id="BAABKQ010000001">
    <property type="protein sequence ID" value="GAA4807852.1"/>
    <property type="molecule type" value="Genomic_DNA"/>
</dbReference>
<gene>
    <name evidence="2" type="ORF">GCM10023353_09300</name>
</gene>
<sequence length="286" mass="29438">MTGLSPAQRTLDGGSDKTRAETIAHLRRRMAAVPSLVDRSRDSAPVVTPQPAPAPISDPAPAPARTTVPRNRPAGSGRSDARDLLVALPGLAEVLPAGGVTRGSVTALTGSRSLLIGLLARVTAEGGYAAVVGHRGLGLLAAVEMGADLGRIALVPDPGDDRIGVAAVLLDGMDLVVLDLDGARVPPSRSRAVVARARSKGTALVVTGGEWEGAEVRVDAQVNGYEGLGQGHGRVQGMGLTVRAHGRAFPARGTRLVLRHQHGLMGWEADAEPVRAARAEEGRRGA</sequence>
<feature type="compositionally biased region" description="Low complexity" evidence="1">
    <location>
        <begin position="63"/>
        <end position="74"/>
    </location>
</feature>
<feature type="compositionally biased region" description="Pro residues" evidence="1">
    <location>
        <begin position="48"/>
        <end position="62"/>
    </location>
</feature>
<evidence type="ECO:0000256" key="1">
    <source>
        <dbReference type="SAM" id="MobiDB-lite"/>
    </source>
</evidence>
<comment type="caution">
    <text evidence="2">The sequence shown here is derived from an EMBL/GenBank/DDBJ whole genome shotgun (WGS) entry which is preliminary data.</text>
</comment>
<feature type="compositionally biased region" description="Basic and acidic residues" evidence="1">
    <location>
        <begin position="14"/>
        <end position="24"/>
    </location>
</feature>
<name>A0ABP9CCH9_9ACTN</name>
<protein>
    <submittedName>
        <fullName evidence="2">Uncharacterized protein</fullName>
    </submittedName>
</protein>
<evidence type="ECO:0000313" key="3">
    <source>
        <dbReference type="Proteomes" id="UP001500839"/>
    </source>
</evidence>
<reference evidence="3" key="1">
    <citation type="journal article" date="2019" name="Int. J. Syst. Evol. Microbiol.">
        <title>The Global Catalogue of Microorganisms (GCM) 10K type strain sequencing project: providing services to taxonomists for standard genome sequencing and annotation.</title>
        <authorList>
            <consortium name="The Broad Institute Genomics Platform"/>
            <consortium name="The Broad Institute Genome Sequencing Center for Infectious Disease"/>
            <person name="Wu L."/>
            <person name="Ma J."/>
        </authorList>
    </citation>
    <scope>NUCLEOTIDE SEQUENCE [LARGE SCALE GENOMIC DNA]</scope>
    <source>
        <strain evidence="3">JCM 18542</strain>
    </source>
</reference>
<organism evidence="2 3">
    <name type="scientific">Tomitella cavernea</name>
    <dbReference type="NCBI Taxonomy" id="1387982"/>
    <lineage>
        <taxon>Bacteria</taxon>
        <taxon>Bacillati</taxon>
        <taxon>Actinomycetota</taxon>
        <taxon>Actinomycetes</taxon>
        <taxon>Mycobacteriales</taxon>
        <taxon>Tomitella</taxon>
    </lineage>
</organism>
<keyword evidence="3" id="KW-1185">Reference proteome</keyword>
<accession>A0ABP9CCH9</accession>
<dbReference type="RefSeq" id="WP_200174694.1">
    <property type="nucleotide sequence ID" value="NZ_BAABKQ010000001.1"/>
</dbReference>
<proteinExistence type="predicted"/>